<dbReference type="PROSITE" id="PS51257">
    <property type="entry name" value="PROKAR_LIPOPROTEIN"/>
    <property type="match status" value="1"/>
</dbReference>
<dbReference type="Proteomes" id="UP001477672">
    <property type="component" value="Unassembled WGS sequence"/>
</dbReference>
<dbReference type="InterPro" id="IPR024981">
    <property type="entry name" value="DUF3887"/>
</dbReference>
<keyword evidence="4" id="KW-1185">Reference proteome</keyword>
<keyword evidence="1" id="KW-0732">Signal</keyword>
<comment type="caution">
    <text evidence="3">The sequence shown here is derived from an EMBL/GenBank/DDBJ whole genome shotgun (WGS) entry which is preliminary data.</text>
</comment>
<reference evidence="3 4" key="1">
    <citation type="submission" date="2024-03" db="EMBL/GenBank/DDBJ databases">
        <title>Human intestinal bacterial collection.</title>
        <authorList>
            <person name="Pauvert C."/>
            <person name="Hitch T.C.A."/>
            <person name="Clavel T."/>
        </authorList>
    </citation>
    <scope>NUCLEOTIDE SEQUENCE [LARGE SCALE GENOMIC DNA]</scope>
    <source>
        <strain evidence="3 4">CLA-JM-H11</strain>
    </source>
</reference>
<feature type="signal peptide" evidence="1">
    <location>
        <begin position="1"/>
        <end position="22"/>
    </location>
</feature>
<protein>
    <submittedName>
        <fullName evidence="3">DUF3887 domain-containing protein</fullName>
    </submittedName>
</protein>
<feature type="chain" id="PRO_5047222141" evidence="1">
    <location>
        <begin position="23"/>
        <end position="129"/>
    </location>
</feature>
<dbReference type="EMBL" id="JBBMFA010000084">
    <property type="protein sequence ID" value="MEQ2520257.1"/>
    <property type="molecule type" value="Genomic_DNA"/>
</dbReference>
<evidence type="ECO:0000259" key="2">
    <source>
        <dbReference type="Pfam" id="PF13026"/>
    </source>
</evidence>
<feature type="domain" description="DUF3887" evidence="2">
    <location>
        <begin position="37"/>
        <end position="126"/>
    </location>
</feature>
<gene>
    <name evidence="3" type="ORF">WMO24_07425</name>
</gene>
<organism evidence="3 4">
    <name type="scientific">Ruthenibacterium intestinale</name>
    <dbReference type="NCBI Taxonomy" id="3133163"/>
    <lineage>
        <taxon>Bacteria</taxon>
        <taxon>Bacillati</taxon>
        <taxon>Bacillota</taxon>
        <taxon>Clostridia</taxon>
        <taxon>Eubacteriales</taxon>
        <taxon>Oscillospiraceae</taxon>
        <taxon>Ruthenibacterium</taxon>
    </lineage>
</organism>
<dbReference type="RefSeq" id="WP_349215735.1">
    <property type="nucleotide sequence ID" value="NZ_JBBMFA010000084.1"/>
</dbReference>
<evidence type="ECO:0000256" key="1">
    <source>
        <dbReference type="SAM" id="SignalP"/>
    </source>
</evidence>
<accession>A0ABV1GEJ0</accession>
<evidence type="ECO:0000313" key="3">
    <source>
        <dbReference type="EMBL" id="MEQ2520257.1"/>
    </source>
</evidence>
<sequence length="129" mass="14130">MKRLLFAILTLVLCLGLAGCGASLPDGMDEESVQQAAETTISQLVNEEYDALTDSMDDTMKEAISAEEWPEIWQPLAQQLGTFVEVEKHTIVGKDGMAVDVAQAAFENGKLTFTLSYDSSYRLAGLYMK</sequence>
<dbReference type="Pfam" id="PF13026">
    <property type="entry name" value="DUF3887"/>
    <property type="match status" value="1"/>
</dbReference>
<name>A0ABV1GEJ0_9FIRM</name>
<dbReference type="Gene3D" id="3.10.450.590">
    <property type="match status" value="1"/>
</dbReference>
<proteinExistence type="predicted"/>
<evidence type="ECO:0000313" key="4">
    <source>
        <dbReference type="Proteomes" id="UP001477672"/>
    </source>
</evidence>